<sequence>MIFLSMYVYCMLKLIARKLKDLNFFDTLHAGWMIASLASISSTPPSSTFSYNGKYLASSSKDNSAIIWEINAEGGEFSRKHKLEGHEKPVVLVLWSPDDKQVVTCGENEVIKRWDVGPSGQCLQTYGTVDVGSVSCGWLHDGSGIIGAMADRRIYLWNLDGSEIEHVQGRSGHKLSEVAMTSDGKWLVSVGKEHNEISLFDREARDDEKVIVVDNMVTSFSFSRDSKYLLVNLITQEIQVWMIDGGGEVACKVSELKGHKRRRFVIRSCFGGYDENFIASGSEDSQVYIWHRGFEREPCCVLSGHGGAVNCVSWNPTDLHMLASGSDDKTIRIWGLDDE</sequence>
<dbReference type="Proteomes" id="UP000504610">
    <property type="component" value="Chromosome 5"/>
</dbReference>
<dbReference type="PROSITE" id="PS00678">
    <property type="entry name" value="WD_REPEATS_1"/>
    <property type="match status" value="1"/>
</dbReference>
<evidence type="ECO:0000256" key="3">
    <source>
        <dbReference type="PROSITE-ProRule" id="PRU00221"/>
    </source>
</evidence>
<organism evidence="4 5">
    <name type="scientific">Raphanus sativus</name>
    <name type="common">Radish</name>
    <name type="synonym">Raphanus raphanistrum var. sativus</name>
    <dbReference type="NCBI Taxonomy" id="3726"/>
    <lineage>
        <taxon>Eukaryota</taxon>
        <taxon>Viridiplantae</taxon>
        <taxon>Streptophyta</taxon>
        <taxon>Embryophyta</taxon>
        <taxon>Tracheophyta</taxon>
        <taxon>Spermatophyta</taxon>
        <taxon>Magnoliopsida</taxon>
        <taxon>eudicotyledons</taxon>
        <taxon>Gunneridae</taxon>
        <taxon>Pentapetalae</taxon>
        <taxon>rosids</taxon>
        <taxon>malvids</taxon>
        <taxon>Brassicales</taxon>
        <taxon>Brassicaceae</taxon>
        <taxon>Brassiceae</taxon>
        <taxon>Raphanus</taxon>
    </lineage>
</organism>
<gene>
    <name evidence="5" type="primary">LOC108858777</name>
</gene>
<dbReference type="Pfam" id="PF00400">
    <property type="entry name" value="WD40"/>
    <property type="match status" value="4"/>
</dbReference>
<dbReference type="SMART" id="SM00320">
    <property type="entry name" value="WD40"/>
    <property type="match status" value="7"/>
</dbReference>
<dbReference type="PROSITE" id="PS50294">
    <property type="entry name" value="WD_REPEATS_REGION"/>
    <property type="match status" value="2"/>
</dbReference>
<dbReference type="PROSITE" id="PS50082">
    <property type="entry name" value="WD_REPEATS_2"/>
    <property type="match status" value="2"/>
</dbReference>
<dbReference type="SUPFAM" id="SSF50978">
    <property type="entry name" value="WD40 repeat-like"/>
    <property type="match status" value="1"/>
</dbReference>
<dbReference type="Gene3D" id="2.130.10.10">
    <property type="entry name" value="YVTN repeat-like/Quinoprotein amine dehydrogenase"/>
    <property type="match status" value="2"/>
</dbReference>
<evidence type="ECO:0000313" key="5">
    <source>
        <dbReference type="RefSeq" id="XP_018488152.2"/>
    </source>
</evidence>
<protein>
    <submittedName>
        <fullName evidence="5">WD repeat-containing protein 26 homolog</fullName>
    </submittedName>
</protein>
<name>A0A6J0NTN3_RAPSA</name>
<dbReference type="PANTHER" id="PTHR22838">
    <property type="entry name" value="WD REPEAT PROTEIN 26-RELATED"/>
    <property type="match status" value="1"/>
</dbReference>
<proteinExistence type="predicted"/>
<keyword evidence="4" id="KW-1185">Reference proteome</keyword>
<dbReference type="InterPro" id="IPR020472">
    <property type="entry name" value="WD40_PAC1"/>
</dbReference>
<dbReference type="InterPro" id="IPR019775">
    <property type="entry name" value="WD40_repeat_CS"/>
</dbReference>
<dbReference type="GeneID" id="108858777"/>
<keyword evidence="1 3" id="KW-0853">WD repeat</keyword>
<dbReference type="OrthoDB" id="972532at2759"/>
<evidence type="ECO:0000256" key="2">
    <source>
        <dbReference type="ARBA" id="ARBA00022737"/>
    </source>
</evidence>
<dbReference type="PRINTS" id="PR00320">
    <property type="entry name" value="GPROTEINBRPT"/>
</dbReference>
<accession>A0A6J0NTN3</accession>
<dbReference type="KEGG" id="rsz:108858777"/>
<dbReference type="PANTHER" id="PTHR22838:SF6">
    <property type="entry name" value="WD REPEAT-CONTAINING PROTEIN 26 HOMOLOG"/>
    <property type="match status" value="1"/>
</dbReference>
<dbReference type="InterPro" id="IPR036322">
    <property type="entry name" value="WD40_repeat_dom_sf"/>
</dbReference>
<evidence type="ECO:0000313" key="4">
    <source>
        <dbReference type="Proteomes" id="UP000504610"/>
    </source>
</evidence>
<feature type="repeat" description="WD" evidence="3">
    <location>
        <begin position="83"/>
        <end position="116"/>
    </location>
</feature>
<dbReference type="InterPro" id="IPR001680">
    <property type="entry name" value="WD40_rpt"/>
</dbReference>
<dbReference type="InterPro" id="IPR051350">
    <property type="entry name" value="WD_repeat-ST_regulator"/>
</dbReference>
<feature type="repeat" description="WD" evidence="3">
    <location>
        <begin position="302"/>
        <end position="339"/>
    </location>
</feature>
<dbReference type="InterPro" id="IPR015943">
    <property type="entry name" value="WD40/YVTN_repeat-like_dom_sf"/>
</dbReference>
<reference evidence="4" key="1">
    <citation type="journal article" date="2019" name="Database">
        <title>The radish genome database (RadishGD): an integrated information resource for radish genomics.</title>
        <authorList>
            <person name="Yu H.J."/>
            <person name="Baek S."/>
            <person name="Lee Y.J."/>
            <person name="Cho A."/>
            <person name="Mun J.H."/>
        </authorList>
    </citation>
    <scope>NUCLEOTIDE SEQUENCE [LARGE SCALE GENOMIC DNA]</scope>
    <source>
        <strain evidence="4">cv. WK10039</strain>
    </source>
</reference>
<reference evidence="5" key="2">
    <citation type="submission" date="2025-08" db="UniProtKB">
        <authorList>
            <consortium name="RefSeq"/>
        </authorList>
    </citation>
    <scope>IDENTIFICATION</scope>
    <source>
        <tissue evidence="5">Leaf</tissue>
    </source>
</reference>
<evidence type="ECO:0000256" key="1">
    <source>
        <dbReference type="ARBA" id="ARBA00022574"/>
    </source>
</evidence>
<dbReference type="AlphaFoldDB" id="A0A6J0NTN3"/>
<dbReference type="RefSeq" id="XP_018488152.2">
    <property type="nucleotide sequence ID" value="XM_018632650.2"/>
</dbReference>
<keyword evidence="2" id="KW-0677">Repeat</keyword>